<sequence>STEEDAMDDQVKDKGKGRELGNIGEGGESGNESVDEVELKGEDGLKSQSDGEVEGEDEGGDEGGDDGEDEGEDDGENSDKEKDKESDEDMGKVEDAGNVKGASVDQDVDMVDINKVETQVATAAMANTIEVTTSEEMAVTLEDLQGASKTIGGFARGNAVGNTYGFGDEPMVDLPALQQKGKVMVYISSSDPSTILPTETPPSFQKMMVVTHMSKPLFDTLGKKWPTIKNPEYTIFVHDIVWTLLGSFEEITSVEGDEEITWHTENNKPVPQILLSNFTLPSHLSTAVAASAVLPTAATTSLIVPVASASVQPQGGRVHFTQEQTAMADALEIPVALRHTGNALKLQEHYTRYLALLEAEKRLKKMQKDGTWPAGLRLPVGRDIPNLFIGKSTWHDFWSKTFPHVAEYPEMVKWLSNEEDCMETEELFGVKLKAYHFAELLAWVQNGGSLVKPKKGAAKEGSAATSSTSKKSSASKKPAGSAKKVAASKSGTSKRKYSQLALLLWMTFLIPHVLASPQSAPFPDIGFQEFRDFIINNFGNKISLPTVTMMLLSMTNNTELLSLHFKQNPGSKATSWIKCLARAIIEQLGDNNADTLFSEYELSMFKNATARESNVSSLAVKLGEFSHLLGFYPFNNKQKFTDHERTASTVNTETMQLYLNSALYIKVGQKLWVDRKFSTSVMNGIYHLHASTSSWANYFNDTYGTDCITLSRRQVWAAFVQESIQQASEISKLDFIARDIASIEEVTEEAFAALGNDGLIQPAKGHACAECSQPYRATSDVVVNPNNDPSTSAQSSVQMQNVTMRVIDGMVNGTKVNIQYDL</sequence>
<dbReference type="STRING" id="1095629.A0A0C9WIC0"/>
<name>A0A0C9WIC0_9AGAR</name>
<feature type="region of interest" description="Disordered" evidence="1">
    <location>
        <begin position="1"/>
        <end position="105"/>
    </location>
</feature>
<dbReference type="OrthoDB" id="3005731at2759"/>
<feature type="compositionally biased region" description="Basic and acidic residues" evidence="1">
    <location>
        <begin position="77"/>
        <end position="97"/>
    </location>
</feature>
<dbReference type="Proteomes" id="UP000054477">
    <property type="component" value="Unassembled WGS sequence"/>
</dbReference>
<feature type="non-terminal residue" evidence="3">
    <location>
        <position position="1"/>
    </location>
</feature>
<dbReference type="Pfam" id="PF18718">
    <property type="entry name" value="CxC5"/>
    <property type="match status" value="1"/>
</dbReference>
<accession>A0A0C9WIC0</accession>
<gene>
    <name evidence="3" type="ORF">K443DRAFT_113196</name>
</gene>
<reference evidence="4" key="2">
    <citation type="submission" date="2015-01" db="EMBL/GenBank/DDBJ databases">
        <title>Evolutionary Origins and Diversification of the Mycorrhizal Mutualists.</title>
        <authorList>
            <consortium name="DOE Joint Genome Institute"/>
            <consortium name="Mycorrhizal Genomics Consortium"/>
            <person name="Kohler A."/>
            <person name="Kuo A."/>
            <person name="Nagy L.G."/>
            <person name="Floudas D."/>
            <person name="Copeland A."/>
            <person name="Barry K.W."/>
            <person name="Cichocki N."/>
            <person name="Veneault-Fourrey C."/>
            <person name="LaButti K."/>
            <person name="Lindquist E.A."/>
            <person name="Lipzen A."/>
            <person name="Lundell T."/>
            <person name="Morin E."/>
            <person name="Murat C."/>
            <person name="Riley R."/>
            <person name="Ohm R."/>
            <person name="Sun H."/>
            <person name="Tunlid A."/>
            <person name="Henrissat B."/>
            <person name="Grigoriev I.V."/>
            <person name="Hibbett D.S."/>
            <person name="Martin F."/>
        </authorList>
    </citation>
    <scope>NUCLEOTIDE SEQUENCE [LARGE SCALE GENOMIC DNA]</scope>
    <source>
        <strain evidence="4">LaAM-08-1</strain>
    </source>
</reference>
<dbReference type="HOGENOM" id="CLU_004966_6_0_1"/>
<dbReference type="EMBL" id="KN838892">
    <property type="protein sequence ID" value="KIJ92679.1"/>
    <property type="molecule type" value="Genomic_DNA"/>
</dbReference>
<evidence type="ECO:0000256" key="1">
    <source>
        <dbReference type="SAM" id="MobiDB-lite"/>
    </source>
</evidence>
<keyword evidence="4" id="KW-1185">Reference proteome</keyword>
<organism evidence="3 4">
    <name type="scientific">Laccaria amethystina LaAM-08-1</name>
    <dbReference type="NCBI Taxonomy" id="1095629"/>
    <lineage>
        <taxon>Eukaryota</taxon>
        <taxon>Fungi</taxon>
        <taxon>Dikarya</taxon>
        <taxon>Basidiomycota</taxon>
        <taxon>Agaricomycotina</taxon>
        <taxon>Agaricomycetes</taxon>
        <taxon>Agaricomycetidae</taxon>
        <taxon>Agaricales</taxon>
        <taxon>Agaricineae</taxon>
        <taxon>Hydnangiaceae</taxon>
        <taxon>Laccaria</taxon>
    </lineage>
</organism>
<evidence type="ECO:0000313" key="3">
    <source>
        <dbReference type="EMBL" id="KIJ92679.1"/>
    </source>
</evidence>
<reference evidence="3 4" key="1">
    <citation type="submission" date="2014-04" db="EMBL/GenBank/DDBJ databases">
        <authorList>
            <consortium name="DOE Joint Genome Institute"/>
            <person name="Kuo A."/>
            <person name="Kohler A."/>
            <person name="Nagy L.G."/>
            <person name="Floudas D."/>
            <person name="Copeland A."/>
            <person name="Barry K.W."/>
            <person name="Cichocki N."/>
            <person name="Veneault-Fourrey C."/>
            <person name="LaButti K."/>
            <person name="Lindquist E.A."/>
            <person name="Lipzen A."/>
            <person name="Lundell T."/>
            <person name="Morin E."/>
            <person name="Murat C."/>
            <person name="Sun H."/>
            <person name="Tunlid A."/>
            <person name="Henrissat B."/>
            <person name="Grigoriev I.V."/>
            <person name="Hibbett D.S."/>
            <person name="Martin F."/>
            <person name="Nordberg H.P."/>
            <person name="Cantor M.N."/>
            <person name="Hua S.X."/>
        </authorList>
    </citation>
    <scope>NUCLEOTIDE SEQUENCE [LARGE SCALE GENOMIC DNA]</scope>
    <source>
        <strain evidence="3 4">LaAM-08-1</strain>
    </source>
</reference>
<feature type="compositionally biased region" description="Basic and acidic residues" evidence="1">
    <location>
        <begin position="9"/>
        <end position="19"/>
    </location>
</feature>
<evidence type="ECO:0000313" key="4">
    <source>
        <dbReference type="Proteomes" id="UP000054477"/>
    </source>
</evidence>
<evidence type="ECO:0000259" key="2">
    <source>
        <dbReference type="Pfam" id="PF18718"/>
    </source>
</evidence>
<feature type="region of interest" description="Disordered" evidence="1">
    <location>
        <begin position="460"/>
        <end position="488"/>
    </location>
</feature>
<feature type="domain" description="CxC5 like cysteine cluster associated with KDZ" evidence="2">
    <location>
        <begin position="652"/>
        <end position="703"/>
    </location>
</feature>
<dbReference type="InterPro" id="IPR041539">
    <property type="entry name" value="CxC5"/>
</dbReference>
<feature type="compositionally biased region" description="Acidic residues" evidence="1">
    <location>
        <begin position="51"/>
        <end position="76"/>
    </location>
</feature>
<dbReference type="AlphaFoldDB" id="A0A0C9WIC0"/>
<protein>
    <recommendedName>
        <fullName evidence="2">CxC5 like cysteine cluster associated with KDZ domain-containing protein</fullName>
    </recommendedName>
</protein>
<proteinExistence type="predicted"/>